<dbReference type="Gene3D" id="3.40.50.150">
    <property type="entry name" value="Vaccinia Virus protein VP39"/>
    <property type="match status" value="1"/>
</dbReference>
<comment type="caution">
    <text evidence="7">The sequence shown here is derived from an EMBL/GenBank/DDBJ whole genome shotgun (WGS) entry which is preliminary data.</text>
</comment>
<dbReference type="InterPro" id="IPR007848">
    <property type="entry name" value="Small_mtfrase_dom"/>
</dbReference>
<comment type="pathway">
    <text evidence="1">Cofactor biosynthesis; adenosylcobalamin biosynthesis.</text>
</comment>
<dbReference type="CDD" id="cd02440">
    <property type="entry name" value="AdoMet_MTases"/>
    <property type="match status" value="1"/>
</dbReference>
<dbReference type="SUPFAM" id="SSF55729">
    <property type="entry name" value="Acyl-CoA N-acyltransferases (Nat)"/>
    <property type="match status" value="1"/>
</dbReference>
<evidence type="ECO:0000259" key="6">
    <source>
        <dbReference type="PROSITE" id="PS51186"/>
    </source>
</evidence>
<evidence type="ECO:0000313" key="8">
    <source>
        <dbReference type="Proteomes" id="UP000317158"/>
    </source>
</evidence>
<dbReference type="PANTHER" id="PTHR43182:SF1">
    <property type="entry name" value="COBALT-PRECORRIN-7 C(5)-METHYLTRANSFERASE"/>
    <property type="match status" value="1"/>
</dbReference>
<sequence>MHNEKDDLKVELLDEKDVDEIVNVYKAVWSTAEKYPLEWRMYRQYTREQVLSDFKEGYYYFGVRKDGRLIGCYKAIITEKGCFGEQQAVLPEYRNTGAAQAMYEQFINFAKEKGCKRNYVNALANDTVCERILKKYDFKRWGEPYEQIKGMLVQMYERKVDGKETKDEIIGILIKKFDPNRDEIFVDIGCGSGKVSLSMSKYFNKVYSVDLDKIAIKNLDKIKMDNMELFNMDGAEFLEEYDYDKVFVGGTKYYDKIINAAADKAKKIIFNAARLGVASKIVDKMNDKEIFDEILMINISKSYSLAEDIAFHPINPIFMIIGSRKC</sequence>
<proteinExistence type="predicted"/>
<evidence type="ECO:0000256" key="3">
    <source>
        <dbReference type="ARBA" id="ARBA00022603"/>
    </source>
</evidence>
<organism evidence="7 8">
    <name type="scientific">Methanoliparum thermophilum</name>
    <dbReference type="NCBI Taxonomy" id="2491083"/>
    <lineage>
        <taxon>Archaea</taxon>
        <taxon>Methanobacteriati</taxon>
        <taxon>Methanobacteriota</taxon>
        <taxon>Candidatus Methanoliparia</taxon>
        <taxon>Candidatus Methanoliparales</taxon>
        <taxon>Candidatus Methanoliparaceae</taxon>
        <taxon>Candidatus Methanoliparum</taxon>
    </lineage>
</organism>
<dbReference type="GO" id="GO:0009236">
    <property type="term" value="P:cobalamin biosynthetic process"/>
    <property type="evidence" value="ECO:0007669"/>
    <property type="project" value="UniProtKB-KW"/>
</dbReference>
<dbReference type="SUPFAM" id="SSF53335">
    <property type="entry name" value="S-adenosyl-L-methionine-dependent methyltransferases"/>
    <property type="match status" value="1"/>
</dbReference>
<feature type="domain" description="N-acetyltransferase" evidence="6">
    <location>
        <begin position="8"/>
        <end position="204"/>
    </location>
</feature>
<keyword evidence="5" id="KW-0949">S-adenosyl-L-methionine</keyword>
<dbReference type="Pfam" id="PF05175">
    <property type="entry name" value="MTS"/>
    <property type="match status" value="1"/>
</dbReference>
<dbReference type="GO" id="GO:0016747">
    <property type="term" value="F:acyltransferase activity, transferring groups other than amino-acyl groups"/>
    <property type="evidence" value="ECO:0007669"/>
    <property type="project" value="InterPro"/>
</dbReference>
<dbReference type="Pfam" id="PF00583">
    <property type="entry name" value="Acetyltransf_1"/>
    <property type="match status" value="1"/>
</dbReference>
<dbReference type="Proteomes" id="UP000317158">
    <property type="component" value="Unassembled WGS sequence"/>
</dbReference>
<dbReference type="Gene3D" id="3.40.630.30">
    <property type="match status" value="1"/>
</dbReference>
<evidence type="ECO:0000256" key="4">
    <source>
        <dbReference type="ARBA" id="ARBA00022679"/>
    </source>
</evidence>
<dbReference type="CDD" id="cd04301">
    <property type="entry name" value="NAT_SF"/>
    <property type="match status" value="1"/>
</dbReference>
<evidence type="ECO:0000256" key="1">
    <source>
        <dbReference type="ARBA" id="ARBA00004953"/>
    </source>
</evidence>
<dbReference type="EMBL" id="RXIF01000006">
    <property type="protein sequence ID" value="RZN64457.1"/>
    <property type="molecule type" value="Genomic_DNA"/>
</dbReference>
<dbReference type="GO" id="GO:0032259">
    <property type="term" value="P:methylation"/>
    <property type="evidence" value="ECO:0007669"/>
    <property type="project" value="UniProtKB-KW"/>
</dbReference>
<dbReference type="PROSITE" id="PS51186">
    <property type="entry name" value="GNAT"/>
    <property type="match status" value="1"/>
</dbReference>
<evidence type="ECO:0000256" key="2">
    <source>
        <dbReference type="ARBA" id="ARBA00022573"/>
    </source>
</evidence>
<keyword evidence="4 7" id="KW-0808">Transferase</keyword>
<evidence type="ECO:0000313" key="7">
    <source>
        <dbReference type="EMBL" id="RZN64457.1"/>
    </source>
</evidence>
<evidence type="ECO:0000256" key="5">
    <source>
        <dbReference type="ARBA" id="ARBA00022691"/>
    </source>
</evidence>
<keyword evidence="3" id="KW-0489">Methyltransferase</keyword>
<protein>
    <submittedName>
        <fullName evidence="7">GNAT family N-acetyltransferase</fullName>
    </submittedName>
</protein>
<dbReference type="PANTHER" id="PTHR43182">
    <property type="entry name" value="COBALT-PRECORRIN-6B C(15)-METHYLTRANSFERASE (DECARBOXYLATING)"/>
    <property type="match status" value="1"/>
</dbReference>
<accession>A0A520KRT0</accession>
<dbReference type="InterPro" id="IPR000182">
    <property type="entry name" value="GNAT_dom"/>
</dbReference>
<dbReference type="InterPro" id="IPR050714">
    <property type="entry name" value="Cobalamin_biosynth_MTase"/>
</dbReference>
<name>A0A520KRT0_METT2</name>
<dbReference type="InterPro" id="IPR029063">
    <property type="entry name" value="SAM-dependent_MTases_sf"/>
</dbReference>
<gene>
    <name evidence="7" type="ORF">EF806_03690</name>
</gene>
<dbReference type="AlphaFoldDB" id="A0A520KRT0"/>
<dbReference type="InterPro" id="IPR016181">
    <property type="entry name" value="Acyl_CoA_acyltransferase"/>
</dbReference>
<keyword evidence="2" id="KW-0169">Cobalamin biosynthesis</keyword>
<reference evidence="7 8" key="1">
    <citation type="journal article" date="2019" name="Nat. Microbiol.">
        <title>Wide diversity of methane and short-chain alkane metabolisms in uncultured archaea.</title>
        <authorList>
            <person name="Borrel G."/>
            <person name="Adam P.S."/>
            <person name="McKay L.J."/>
            <person name="Chen L.X."/>
            <person name="Sierra-Garcia I.N."/>
            <person name="Sieber C.M."/>
            <person name="Letourneur Q."/>
            <person name="Ghozlane A."/>
            <person name="Andersen G.L."/>
            <person name="Li W.J."/>
            <person name="Hallam S.J."/>
            <person name="Muyzer G."/>
            <person name="de Oliveira V.M."/>
            <person name="Inskeep W.P."/>
            <person name="Banfield J.F."/>
            <person name="Gribaldo S."/>
        </authorList>
    </citation>
    <scope>NUCLEOTIDE SEQUENCE [LARGE SCALE GENOMIC DNA]</scope>
    <source>
        <strain evidence="7">NM1a</strain>
    </source>
</reference>
<dbReference type="GO" id="GO:0008168">
    <property type="term" value="F:methyltransferase activity"/>
    <property type="evidence" value="ECO:0007669"/>
    <property type="project" value="UniProtKB-KW"/>
</dbReference>